<comment type="caution">
    <text evidence="1">The sequence shown here is derived from an EMBL/GenBank/DDBJ whole genome shotgun (WGS) entry which is preliminary data.</text>
</comment>
<accession>A0ACC6M4W4</accession>
<proteinExistence type="predicted"/>
<organism evidence="1 2">
    <name type="scientific">Gracilibacillus pellucidus</name>
    <dbReference type="NCBI Taxonomy" id="3095368"/>
    <lineage>
        <taxon>Bacteria</taxon>
        <taxon>Bacillati</taxon>
        <taxon>Bacillota</taxon>
        <taxon>Bacilli</taxon>
        <taxon>Bacillales</taxon>
        <taxon>Bacillaceae</taxon>
        <taxon>Gracilibacillus</taxon>
    </lineage>
</organism>
<evidence type="ECO:0000313" key="2">
    <source>
        <dbReference type="Proteomes" id="UP001277972"/>
    </source>
</evidence>
<keyword evidence="2" id="KW-1185">Reference proteome</keyword>
<sequence length="63" mass="7668">MANNDYVKYMTQRIVKYMDTPKAERQKQREARKNEEAPIVYSNKWFGVLPFAFRLLVQKRKDQ</sequence>
<dbReference type="Proteomes" id="UP001277972">
    <property type="component" value="Unassembled WGS sequence"/>
</dbReference>
<gene>
    <name evidence="1" type="ORF">SH601_08380</name>
</gene>
<protein>
    <submittedName>
        <fullName evidence="1">YqzE family protein</fullName>
    </submittedName>
</protein>
<reference evidence="1" key="1">
    <citation type="submission" date="2023-11" db="EMBL/GenBank/DDBJ databases">
        <title>Gracilibacillus pellucida a moderately halophilic bacterium isolated from saline soil in Xinjiang province.</title>
        <authorList>
            <person name="Zhang Z."/>
            <person name="Tan F."/>
            <person name="Wang Y."/>
            <person name="Xia M."/>
        </authorList>
    </citation>
    <scope>NUCLEOTIDE SEQUENCE</scope>
    <source>
        <strain evidence="1">S3-1-1</strain>
    </source>
</reference>
<evidence type="ECO:0000313" key="1">
    <source>
        <dbReference type="EMBL" id="MDX8046004.1"/>
    </source>
</evidence>
<name>A0ACC6M4W4_9BACI</name>
<dbReference type="EMBL" id="JAWZSR010000004">
    <property type="protein sequence ID" value="MDX8046004.1"/>
    <property type="molecule type" value="Genomic_DNA"/>
</dbReference>